<evidence type="ECO:0000256" key="3">
    <source>
        <dbReference type="SAM" id="MobiDB-lite"/>
    </source>
</evidence>
<dbReference type="InterPro" id="IPR021858">
    <property type="entry name" value="Fun_TF"/>
</dbReference>
<keyword evidence="2" id="KW-0539">Nucleus</keyword>
<dbReference type="GO" id="GO:0045944">
    <property type="term" value="P:positive regulation of transcription by RNA polymerase II"/>
    <property type="evidence" value="ECO:0007669"/>
    <property type="project" value="TreeGrafter"/>
</dbReference>
<evidence type="ECO:0000313" key="6">
    <source>
        <dbReference type="Proteomes" id="UP000799778"/>
    </source>
</evidence>
<dbReference type="Proteomes" id="UP000799778">
    <property type="component" value="Unassembled WGS sequence"/>
</dbReference>
<evidence type="ECO:0000259" key="4">
    <source>
        <dbReference type="PROSITE" id="PS50048"/>
    </source>
</evidence>
<dbReference type="PANTHER" id="PTHR37534:SF15">
    <property type="entry name" value="ZN(II)2CYS6 TRANSCRIPTION FACTOR (EUROFUNG)"/>
    <property type="match status" value="1"/>
</dbReference>
<reference evidence="5" key="1">
    <citation type="journal article" date="2020" name="Stud. Mycol.">
        <title>101 Dothideomycetes genomes: a test case for predicting lifestyles and emergence of pathogens.</title>
        <authorList>
            <person name="Haridas S."/>
            <person name="Albert R."/>
            <person name="Binder M."/>
            <person name="Bloem J."/>
            <person name="Labutti K."/>
            <person name="Salamov A."/>
            <person name="Andreopoulos B."/>
            <person name="Baker S."/>
            <person name="Barry K."/>
            <person name="Bills G."/>
            <person name="Bluhm B."/>
            <person name="Cannon C."/>
            <person name="Castanera R."/>
            <person name="Culley D."/>
            <person name="Daum C."/>
            <person name="Ezra D."/>
            <person name="Gonzalez J."/>
            <person name="Henrissat B."/>
            <person name="Kuo A."/>
            <person name="Liang C."/>
            <person name="Lipzen A."/>
            <person name="Lutzoni F."/>
            <person name="Magnuson J."/>
            <person name="Mondo S."/>
            <person name="Nolan M."/>
            <person name="Ohm R."/>
            <person name="Pangilinan J."/>
            <person name="Park H.-J."/>
            <person name="Ramirez L."/>
            <person name="Alfaro M."/>
            <person name="Sun H."/>
            <person name="Tritt A."/>
            <person name="Yoshinaga Y."/>
            <person name="Zwiers L.-H."/>
            <person name="Turgeon B."/>
            <person name="Goodwin S."/>
            <person name="Spatafora J."/>
            <person name="Crous P."/>
            <person name="Grigoriev I."/>
        </authorList>
    </citation>
    <scope>NUCLEOTIDE SEQUENCE</scope>
    <source>
        <strain evidence="5">CBS 175.79</strain>
    </source>
</reference>
<dbReference type="InterPro" id="IPR001138">
    <property type="entry name" value="Zn2Cys6_DnaBD"/>
</dbReference>
<proteinExistence type="predicted"/>
<gene>
    <name evidence="5" type="ORF">BU24DRAFT_85992</name>
</gene>
<dbReference type="GO" id="GO:0000981">
    <property type="term" value="F:DNA-binding transcription factor activity, RNA polymerase II-specific"/>
    <property type="evidence" value="ECO:0007669"/>
    <property type="project" value="InterPro"/>
</dbReference>
<dbReference type="SMART" id="SM00066">
    <property type="entry name" value="GAL4"/>
    <property type="match status" value="1"/>
</dbReference>
<accession>A0A6A5X8I8</accession>
<evidence type="ECO:0000256" key="2">
    <source>
        <dbReference type="ARBA" id="ARBA00023242"/>
    </source>
</evidence>
<keyword evidence="6" id="KW-1185">Reference proteome</keyword>
<feature type="region of interest" description="Disordered" evidence="3">
    <location>
        <begin position="51"/>
        <end position="82"/>
    </location>
</feature>
<dbReference type="InterPro" id="IPR036864">
    <property type="entry name" value="Zn2-C6_fun-type_DNA-bd_sf"/>
</dbReference>
<dbReference type="GO" id="GO:0000976">
    <property type="term" value="F:transcription cis-regulatory region binding"/>
    <property type="evidence" value="ECO:0007669"/>
    <property type="project" value="TreeGrafter"/>
</dbReference>
<dbReference type="GO" id="GO:0005634">
    <property type="term" value="C:nucleus"/>
    <property type="evidence" value="ECO:0007669"/>
    <property type="project" value="UniProtKB-SubCell"/>
</dbReference>
<sequence>MAPHTRTRTGCWTCRESGYKCDEKKPFCGRCTRLNITCKGYGIKLKWKNTTAQPASGKRPRSGRARSVEHPQASSPLSTSSITSAPATLDMVDWSPSPEWPRATDIAPMIITPTMSPDLSTGDKRLLQYWVEQLSTLISVTPGNRAKSPYQIHLTAMAYSPGALRSTVLSMAAHHLALVSGDGFLKLDAYRHQRDAIQQLQRLIQIPEDSSAEPALATVLMMQVSMRLFGEGDAAPSVVNHLVGAKAMLSQKRGDIAIWSKSPSVRFLLSLFAYHDILSSVSRSSSPFINHGGDFDAVEGISSMKGIARVLHIVAGISELQDIARHGGTISKDPTSFARFSVIGSGLEQTLSSLDLSAAPDHNENDSKDISATAEAYRHAAFIYLYRIWHGIGAPNPITLHHVQQCLSYLAQVDVSSALISSHIWPIFTAGCEAIDVAQRQFVRDRLAAMFESRKFPVMRKLMADIEDVWACKDLESVIGGQDGMEKVDCISVIRRRRGREVDLA</sequence>
<organism evidence="5 6">
    <name type="scientific">Aaosphaeria arxii CBS 175.79</name>
    <dbReference type="NCBI Taxonomy" id="1450172"/>
    <lineage>
        <taxon>Eukaryota</taxon>
        <taxon>Fungi</taxon>
        <taxon>Dikarya</taxon>
        <taxon>Ascomycota</taxon>
        <taxon>Pezizomycotina</taxon>
        <taxon>Dothideomycetes</taxon>
        <taxon>Pleosporomycetidae</taxon>
        <taxon>Pleosporales</taxon>
        <taxon>Pleosporales incertae sedis</taxon>
        <taxon>Aaosphaeria</taxon>
    </lineage>
</organism>
<dbReference type="Pfam" id="PF11951">
    <property type="entry name" value="Fungal_trans_2"/>
    <property type="match status" value="1"/>
</dbReference>
<dbReference type="GeneID" id="54292116"/>
<comment type="subcellular location">
    <subcellularLocation>
        <location evidence="1">Nucleus</location>
    </subcellularLocation>
</comment>
<evidence type="ECO:0000256" key="1">
    <source>
        <dbReference type="ARBA" id="ARBA00004123"/>
    </source>
</evidence>
<protein>
    <recommendedName>
        <fullName evidence="4">Zn(2)-C6 fungal-type domain-containing protein</fullName>
    </recommendedName>
</protein>
<dbReference type="OrthoDB" id="3509362at2759"/>
<evidence type="ECO:0000313" key="5">
    <source>
        <dbReference type="EMBL" id="KAF2009262.1"/>
    </source>
</evidence>
<dbReference type="Gene3D" id="4.10.240.10">
    <property type="entry name" value="Zn(2)-C6 fungal-type DNA-binding domain"/>
    <property type="match status" value="1"/>
</dbReference>
<feature type="domain" description="Zn(2)-C6 fungal-type" evidence="4">
    <location>
        <begin position="10"/>
        <end position="38"/>
    </location>
</feature>
<dbReference type="PROSITE" id="PS50048">
    <property type="entry name" value="ZN2_CY6_FUNGAL_2"/>
    <property type="match status" value="1"/>
</dbReference>
<dbReference type="Pfam" id="PF00172">
    <property type="entry name" value="Zn_clus"/>
    <property type="match status" value="1"/>
</dbReference>
<name>A0A6A5X8I8_9PLEO</name>
<dbReference type="RefSeq" id="XP_033377601.1">
    <property type="nucleotide sequence ID" value="XM_033534719.1"/>
</dbReference>
<dbReference type="CDD" id="cd00067">
    <property type="entry name" value="GAL4"/>
    <property type="match status" value="1"/>
</dbReference>
<dbReference type="SUPFAM" id="SSF57701">
    <property type="entry name" value="Zn2/Cys6 DNA-binding domain"/>
    <property type="match status" value="1"/>
</dbReference>
<dbReference type="GO" id="GO:0008270">
    <property type="term" value="F:zinc ion binding"/>
    <property type="evidence" value="ECO:0007669"/>
    <property type="project" value="InterPro"/>
</dbReference>
<dbReference type="AlphaFoldDB" id="A0A6A5X8I8"/>
<feature type="compositionally biased region" description="Low complexity" evidence="3">
    <location>
        <begin position="71"/>
        <end position="82"/>
    </location>
</feature>
<dbReference type="EMBL" id="ML978079">
    <property type="protein sequence ID" value="KAF2009262.1"/>
    <property type="molecule type" value="Genomic_DNA"/>
</dbReference>
<dbReference type="PANTHER" id="PTHR37534">
    <property type="entry name" value="TRANSCRIPTIONAL ACTIVATOR PROTEIN UGA3"/>
    <property type="match status" value="1"/>
</dbReference>